<proteinExistence type="predicted"/>
<feature type="region of interest" description="Disordered" evidence="1">
    <location>
        <begin position="40"/>
        <end position="76"/>
    </location>
</feature>
<evidence type="ECO:0000313" key="4">
    <source>
        <dbReference type="Proteomes" id="UP000708208"/>
    </source>
</evidence>
<evidence type="ECO:0008006" key="5">
    <source>
        <dbReference type="Google" id="ProtNLM"/>
    </source>
</evidence>
<evidence type="ECO:0000256" key="2">
    <source>
        <dbReference type="SAM" id="SignalP"/>
    </source>
</evidence>
<dbReference type="AlphaFoldDB" id="A0A8J2J5F7"/>
<reference evidence="3" key="1">
    <citation type="submission" date="2021-06" db="EMBL/GenBank/DDBJ databases">
        <authorList>
            <person name="Hodson N. C."/>
            <person name="Mongue J. A."/>
            <person name="Jaron S. K."/>
        </authorList>
    </citation>
    <scope>NUCLEOTIDE SEQUENCE</scope>
</reference>
<dbReference type="EMBL" id="CAJVCH010013118">
    <property type="protein sequence ID" value="CAG7674194.1"/>
    <property type="molecule type" value="Genomic_DNA"/>
</dbReference>
<protein>
    <recommendedName>
        <fullName evidence="5">Salivary secreted peptide</fullName>
    </recommendedName>
</protein>
<evidence type="ECO:0000313" key="3">
    <source>
        <dbReference type="EMBL" id="CAG7674194.1"/>
    </source>
</evidence>
<comment type="caution">
    <text evidence="3">The sequence shown here is derived from an EMBL/GenBank/DDBJ whole genome shotgun (WGS) entry which is preliminary data.</text>
</comment>
<gene>
    <name evidence="3" type="ORF">AFUS01_LOCUS2309</name>
</gene>
<sequence>MLLSSKSWLCFLTAVVVVAIVFQPTQISCSPQGTYTSDNVDDYDIPLPVMPQPEENGGVGSINGAPANDCEDGQTQVNGRCENAATIFK</sequence>
<keyword evidence="2" id="KW-0732">Signal</keyword>
<evidence type="ECO:0000256" key="1">
    <source>
        <dbReference type="SAM" id="MobiDB-lite"/>
    </source>
</evidence>
<name>A0A8J2J5F7_9HEXA</name>
<keyword evidence="4" id="KW-1185">Reference proteome</keyword>
<feature type="signal peptide" evidence="2">
    <location>
        <begin position="1"/>
        <end position="19"/>
    </location>
</feature>
<organism evidence="3 4">
    <name type="scientific">Allacma fusca</name>
    <dbReference type="NCBI Taxonomy" id="39272"/>
    <lineage>
        <taxon>Eukaryota</taxon>
        <taxon>Metazoa</taxon>
        <taxon>Ecdysozoa</taxon>
        <taxon>Arthropoda</taxon>
        <taxon>Hexapoda</taxon>
        <taxon>Collembola</taxon>
        <taxon>Symphypleona</taxon>
        <taxon>Sminthuridae</taxon>
        <taxon>Allacma</taxon>
    </lineage>
</organism>
<accession>A0A8J2J5F7</accession>
<feature type="chain" id="PRO_5035208424" description="Salivary secreted peptide" evidence="2">
    <location>
        <begin position="20"/>
        <end position="89"/>
    </location>
</feature>
<dbReference type="Proteomes" id="UP000708208">
    <property type="component" value="Unassembled WGS sequence"/>
</dbReference>